<comment type="caution">
    <text evidence="5">The sequence shown here is derived from an EMBL/GenBank/DDBJ whole genome shotgun (WGS) entry which is preliminary data.</text>
</comment>
<dbReference type="RefSeq" id="WP_386707594.1">
    <property type="nucleotide sequence ID" value="NZ_JBHRYF010000002.1"/>
</dbReference>
<dbReference type="InterPro" id="IPR012292">
    <property type="entry name" value="Globin/Proto"/>
</dbReference>
<organism evidence="5 6">
    <name type="scientific">Luteimonas notoginsengisoli</name>
    <dbReference type="NCBI Taxonomy" id="1578200"/>
    <lineage>
        <taxon>Bacteria</taxon>
        <taxon>Pseudomonadati</taxon>
        <taxon>Pseudomonadota</taxon>
        <taxon>Gammaproteobacteria</taxon>
        <taxon>Lysobacterales</taxon>
        <taxon>Lysobacteraceae</taxon>
        <taxon>Luteimonas</taxon>
    </lineage>
</organism>
<keyword evidence="6" id="KW-1185">Reference proteome</keyword>
<dbReference type="Gene3D" id="1.10.490.10">
    <property type="entry name" value="Globins"/>
    <property type="match status" value="1"/>
</dbReference>
<accession>A0ABV7URR3</accession>
<dbReference type="InterPro" id="IPR009050">
    <property type="entry name" value="Globin-like_sf"/>
</dbReference>
<dbReference type="InterPro" id="IPR001486">
    <property type="entry name" value="Hemoglobin_trunc"/>
</dbReference>
<sequence length="138" mass="15387">MPAPAPPTHDQITALVDRFYDRIQVHPTLGPVFNAAVDDWDEHKALLVSFWTSVVLRAGTYRGNPMAAHRSHPITTEHFVEWLELWRATADEMLAPEHAELLHEYAGRIGRSLRYGLGLPEPGETRSPFGPAVSLRGG</sequence>
<reference evidence="6" key="1">
    <citation type="journal article" date="2019" name="Int. J. Syst. Evol. Microbiol.">
        <title>The Global Catalogue of Microorganisms (GCM) 10K type strain sequencing project: providing services to taxonomists for standard genome sequencing and annotation.</title>
        <authorList>
            <consortium name="The Broad Institute Genomics Platform"/>
            <consortium name="The Broad Institute Genome Sequencing Center for Infectious Disease"/>
            <person name="Wu L."/>
            <person name="Ma J."/>
        </authorList>
    </citation>
    <scope>NUCLEOTIDE SEQUENCE [LARGE SCALE GENOMIC DNA]</scope>
    <source>
        <strain evidence="6">KCTC 42211</strain>
    </source>
</reference>
<evidence type="ECO:0000256" key="3">
    <source>
        <dbReference type="ARBA" id="ARBA00022723"/>
    </source>
</evidence>
<keyword evidence="3" id="KW-0479">Metal-binding</keyword>
<dbReference type="Proteomes" id="UP001595724">
    <property type="component" value="Unassembled WGS sequence"/>
</dbReference>
<keyword evidence="4" id="KW-0408">Iron</keyword>
<dbReference type="CDD" id="cd08916">
    <property type="entry name" value="TrHb3_P"/>
    <property type="match status" value="1"/>
</dbReference>
<proteinExistence type="predicted"/>
<evidence type="ECO:0000313" key="5">
    <source>
        <dbReference type="EMBL" id="MFC3659634.1"/>
    </source>
</evidence>
<dbReference type="SUPFAM" id="SSF46458">
    <property type="entry name" value="Globin-like"/>
    <property type="match status" value="1"/>
</dbReference>
<evidence type="ECO:0000256" key="4">
    <source>
        <dbReference type="ARBA" id="ARBA00023004"/>
    </source>
</evidence>
<evidence type="ECO:0000313" key="6">
    <source>
        <dbReference type="Proteomes" id="UP001595724"/>
    </source>
</evidence>
<dbReference type="EMBL" id="JBHRYF010000002">
    <property type="protein sequence ID" value="MFC3659634.1"/>
    <property type="molecule type" value="Genomic_DNA"/>
</dbReference>
<evidence type="ECO:0000256" key="2">
    <source>
        <dbReference type="ARBA" id="ARBA00022617"/>
    </source>
</evidence>
<protein>
    <submittedName>
        <fullName evidence="5">Group III truncated hemoglobin</fullName>
    </submittedName>
</protein>
<keyword evidence="1" id="KW-0813">Transport</keyword>
<dbReference type="Pfam" id="PF01152">
    <property type="entry name" value="Bac_globin"/>
    <property type="match status" value="1"/>
</dbReference>
<keyword evidence="2" id="KW-0349">Heme</keyword>
<gene>
    <name evidence="5" type="ORF">ACFOM9_06010</name>
</gene>
<name>A0ABV7URR3_9GAMM</name>
<evidence type="ECO:0000256" key="1">
    <source>
        <dbReference type="ARBA" id="ARBA00022448"/>
    </source>
</evidence>